<dbReference type="Gene3D" id="3.40.50.2020">
    <property type="match status" value="1"/>
</dbReference>
<dbReference type="InterPro" id="IPR000836">
    <property type="entry name" value="PRTase_dom"/>
</dbReference>
<comment type="caution">
    <text evidence="2">The sequence shown here is derived from an EMBL/GenBank/DDBJ whole genome shotgun (WGS) entry which is preliminary data.</text>
</comment>
<comment type="similarity">
    <text evidence="1">Belongs to the ComF/GntX family.</text>
</comment>
<dbReference type="InterPro" id="IPR029057">
    <property type="entry name" value="PRTase-like"/>
</dbReference>
<evidence type="ECO:0000256" key="1">
    <source>
        <dbReference type="ARBA" id="ARBA00008007"/>
    </source>
</evidence>
<dbReference type="PANTHER" id="PTHR47505">
    <property type="entry name" value="DNA UTILIZATION PROTEIN YHGH"/>
    <property type="match status" value="1"/>
</dbReference>
<evidence type="ECO:0000313" key="2">
    <source>
        <dbReference type="EMBL" id="PTI50586.1"/>
    </source>
</evidence>
<accession>A0A2T4PZJ1</accession>
<dbReference type="PANTHER" id="PTHR47505:SF1">
    <property type="entry name" value="DNA UTILIZATION PROTEIN YHGH"/>
    <property type="match status" value="1"/>
</dbReference>
<evidence type="ECO:0000313" key="3">
    <source>
        <dbReference type="Proteomes" id="UP000240717"/>
    </source>
</evidence>
<sequence length="229" mass="27142">MVRHIMEQCLQCLNPINEQLTIINFYRKPCVICETCFEKWNQVKIKDALKRCKKCLKLMTKDEHICEDCQFLNERFNIQYRLKCNFNYDGIMKETMHQYKFLKDHYLCKVLAAIINLPEGKFDYVIPIPSPDERNIERTFNPVEEVLKMKGIAYVNVLGTQLRPKQAELNKIDRLRETNPFFIRNNVELDGKEILLVDDIYTTGLTINRAMCKLSTLNVRKFNVFAFAR</sequence>
<dbReference type="STRING" id="1194526.A284_09555"/>
<proteinExistence type="inferred from homology"/>
<organism evidence="2 3">
    <name type="scientific">Staphylococcus warneri</name>
    <dbReference type="NCBI Taxonomy" id="1292"/>
    <lineage>
        <taxon>Bacteria</taxon>
        <taxon>Bacillati</taxon>
        <taxon>Bacillota</taxon>
        <taxon>Bacilli</taxon>
        <taxon>Bacillales</taxon>
        <taxon>Staphylococcaceae</taxon>
        <taxon>Staphylococcus</taxon>
    </lineage>
</organism>
<dbReference type="Proteomes" id="UP000240717">
    <property type="component" value="Unassembled WGS sequence"/>
</dbReference>
<keyword evidence="2" id="KW-0808">Transferase</keyword>
<gene>
    <name evidence="2" type="ORF">BU085_08300</name>
</gene>
<keyword evidence="2" id="KW-0328">Glycosyltransferase</keyword>
<dbReference type="CDD" id="cd06223">
    <property type="entry name" value="PRTases_typeI"/>
    <property type="match status" value="1"/>
</dbReference>
<dbReference type="EMBL" id="PZEV01000026">
    <property type="protein sequence ID" value="PTI50586.1"/>
    <property type="molecule type" value="Genomic_DNA"/>
</dbReference>
<dbReference type="SUPFAM" id="SSF53271">
    <property type="entry name" value="PRTase-like"/>
    <property type="match status" value="1"/>
</dbReference>
<dbReference type="InterPro" id="IPR051910">
    <property type="entry name" value="ComF/GntX_DNA_util-trans"/>
</dbReference>
<dbReference type="AlphaFoldDB" id="A0A2T4PZJ1"/>
<dbReference type="GO" id="GO:0016757">
    <property type="term" value="F:glycosyltransferase activity"/>
    <property type="evidence" value="ECO:0007669"/>
    <property type="project" value="UniProtKB-KW"/>
</dbReference>
<reference evidence="2 3" key="1">
    <citation type="journal article" date="2016" name="Front. Microbiol.">
        <title>Comprehensive Phylogenetic Analysis of Bovine Non-aureus Staphylococci Species Based on Whole-Genome Sequencing.</title>
        <authorList>
            <person name="Naushad S."/>
            <person name="Barkema H.W."/>
            <person name="Luby C."/>
            <person name="Condas L.A."/>
            <person name="Nobrega D.B."/>
            <person name="Carson D.A."/>
            <person name="De Buck J."/>
        </authorList>
    </citation>
    <scope>NUCLEOTIDE SEQUENCE [LARGE SCALE GENOMIC DNA]</scope>
    <source>
        <strain evidence="2 3">SNUC 2993</strain>
    </source>
</reference>
<name>A0A2T4PZJ1_STAWA</name>
<protein>
    <submittedName>
        <fullName evidence="2">Amidophosphoribosyltransferase</fullName>
    </submittedName>
</protein>